<dbReference type="KEGG" id="vg:14675247"/>
<organism evidence="2 3">
    <name type="scientific">Salmonella phage S16</name>
    <name type="common">Salmonella phage vB_SenM-S16</name>
    <dbReference type="NCBI Taxonomy" id="1087482"/>
    <lineage>
        <taxon>Viruses</taxon>
        <taxon>Duplodnaviria</taxon>
        <taxon>Heunggongvirae</taxon>
        <taxon>Uroviricota</taxon>
        <taxon>Caudoviricetes</taxon>
        <taxon>Pantevenvirales</taxon>
        <taxon>Straboviridae</taxon>
        <taxon>Tevenvirinae</taxon>
        <taxon>Gelderlandvirus</taxon>
        <taxon>Gelderlandvirus s16</taxon>
    </lineage>
</organism>
<dbReference type="CDD" id="cd00085">
    <property type="entry name" value="HNHc"/>
    <property type="match status" value="1"/>
</dbReference>
<evidence type="ECO:0000313" key="3">
    <source>
        <dbReference type="Proteomes" id="UP000011284"/>
    </source>
</evidence>
<keyword evidence="2" id="KW-0378">Hydrolase</keyword>
<evidence type="ECO:0000259" key="1">
    <source>
        <dbReference type="SMART" id="SM00507"/>
    </source>
</evidence>
<sequence length="269" mass="31310">MNYSLIYEKLISRGKTRVPPVKGEIHHILPRSMGGLDTSDNLVKLTYREHFIAHWLLFKIHKNKEMSYALNRIMNSGTIFRSKLYEIARKNYVNMISDWSAEFMRDKILLRNKETGECRLLTKGEYTEEDWVGVNYGRKFEGVKGYGVYKDKDNTTYRLRTDDPLIKDLGLCGVGNTLNATKVAAALEKSKPWYNKSKTNPDAVKLIPSLYDWYANVYDPVSYKKTGIAKWKTVNNITIKTKLFKIAFNQFKNGWTPDEKFYEVLNEIC</sequence>
<dbReference type="OrthoDB" id="12345at10239"/>
<evidence type="ECO:0000313" key="2">
    <source>
        <dbReference type="EMBL" id="AEO97005.1"/>
    </source>
</evidence>
<reference evidence="2 3" key="1">
    <citation type="journal article" date="2013" name="Mol. Microbiol.">
        <title>Long tail fibres of the novel broad-host-range T-even bacteriophage S16 specifically recognize Salmonella OmpC.</title>
        <authorList>
            <person name="Marti R."/>
            <person name="Zurfluh K."/>
            <person name="Hagens S."/>
            <person name="Pianezzi J."/>
            <person name="Klumpp J."/>
            <person name="Loessner M.J."/>
        </authorList>
    </citation>
    <scope>NUCLEOTIDE SEQUENCE [LARGE SCALE GENOMIC DNA]</scope>
</reference>
<organismHost>
    <name type="scientific">Salmonella enterica</name>
    <name type="common">Salmonella choleraesuis</name>
    <dbReference type="NCBI Taxonomy" id="28901"/>
</organismHost>
<protein>
    <submittedName>
        <fullName evidence="2">Homing endonuclease</fullName>
    </submittedName>
</protein>
<name>M1EAE7_BPS16</name>
<dbReference type="RefSeq" id="YP_007501046.1">
    <property type="nucleotide sequence ID" value="NC_020416.1"/>
</dbReference>
<proteinExistence type="predicted"/>
<dbReference type="EMBL" id="HQ331142">
    <property type="protein sequence ID" value="AEO97005.1"/>
    <property type="molecule type" value="Genomic_DNA"/>
</dbReference>
<dbReference type="Proteomes" id="UP000011284">
    <property type="component" value="Segment"/>
</dbReference>
<dbReference type="GO" id="GO:0004519">
    <property type="term" value="F:endonuclease activity"/>
    <property type="evidence" value="ECO:0007669"/>
    <property type="project" value="UniProtKB-KW"/>
</dbReference>
<dbReference type="InterPro" id="IPR003615">
    <property type="entry name" value="HNH_nuc"/>
</dbReference>
<accession>M1EAE7</accession>
<keyword evidence="3" id="KW-1185">Reference proteome</keyword>
<dbReference type="GeneID" id="14675247"/>
<dbReference type="SMART" id="SM00507">
    <property type="entry name" value="HNHc"/>
    <property type="match status" value="1"/>
</dbReference>
<feature type="domain" description="HNH nuclease" evidence="1">
    <location>
        <begin position="5"/>
        <end position="51"/>
    </location>
</feature>
<keyword evidence="2" id="KW-0255">Endonuclease</keyword>
<keyword evidence="2" id="KW-0540">Nuclease</keyword>